<dbReference type="GO" id="GO:0044780">
    <property type="term" value="P:bacterial-type flagellum assembly"/>
    <property type="evidence" value="ECO:0007669"/>
    <property type="project" value="InterPro"/>
</dbReference>
<accession>E1JSF2</accession>
<dbReference type="InterPro" id="IPR036584">
    <property type="entry name" value="FliS_sf"/>
</dbReference>
<dbReference type="PANTHER" id="PTHR34773">
    <property type="entry name" value="FLAGELLAR SECRETION CHAPERONE FLIS"/>
    <property type="match status" value="1"/>
</dbReference>
<keyword evidence="7" id="KW-0966">Cell projection</keyword>
<dbReference type="eggNOG" id="COG1516">
    <property type="taxonomic scope" value="Bacteria"/>
</dbReference>
<dbReference type="SUPFAM" id="SSF101116">
    <property type="entry name" value="Flagellar export chaperone FliS"/>
    <property type="match status" value="1"/>
</dbReference>
<name>E1JSF2_SOLFR</name>
<dbReference type="Pfam" id="PF02561">
    <property type="entry name" value="FliS"/>
    <property type="match status" value="1"/>
</dbReference>
<evidence type="ECO:0000256" key="4">
    <source>
        <dbReference type="ARBA" id="ARBA00022795"/>
    </source>
</evidence>
<comment type="caution">
    <text evidence="7">The sequence shown here is derived from an EMBL/GenBank/DDBJ whole genome shotgun (WGS) entry which is preliminary data.</text>
</comment>
<evidence type="ECO:0000313" key="7">
    <source>
        <dbReference type="EMBL" id="EFL52921.1"/>
    </source>
</evidence>
<comment type="subcellular location">
    <subcellularLocation>
        <location evidence="1">Cytoplasm</location>
        <location evidence="1">Cytosol</location>
    </subcellularLocation>
</comment>
<keyword evidence="7" id="KW-0969">Cilium</keyword>
<dbReference type="OrthoDB" id="5343669at2"/>
<dbReference type="NCBIfam" id="TIGR00208">
    <property type="entry name" value="fliS"/>
    <property type="match status" value="1"/>
</dbReference>
<comment type="similarity">
    <text evidence="2">Belongs to the FliS family.</text>
</comment>
<dbReference type="Gene3D" id="1.20.120.340">
    <property type="entry name" value="Flagellar protein FliS"/>
    <property type="match status" value="1"/>
</dbReference>
<evidence type="ECO:0000256" key="3">
    <source>
        <dbReference type="ARBA" id="ARBA00022490"/>
    </source>
</evidence>
<dbReference type="InterPro" id="IPR003713">
    <property type="entry name" value="FliS"/>
</dbReference>
<dbReference type="AlphaFoldDB" id="E1JSF2"/>
<gene>
    <name evidence="7" type="ORF">DesfrDRAFT_0551</name>
</gene>
<evidence type="ECO:0000256" key="2">
    <source>
        <dbReference type="ARBA" id="ARBA00008787"/>
    </source>
</evidence>
<evidence type="ECO:0000256" key="5">
    <source>
        <dbReference type="ARBA" id="ARBA00023186"/>
    </source>
</evidence>
<dbReference type="GO" id="GO:0005829">
    <property type="term" value="C:cytosol"/>
    <property type="evidence" value="ECO:0007669"/>
    <property type="project" value="UniProtKB-SubCell"/>
</dbReference>
<keyword evidence="7" id="KW-0282">Flagellum</keyword>
<dbReference type="RefSeq" id="WP_005990860.1">
    <property type="nucleotide sequence ID" value="NZ_AECZ01000002.1"/>
</dbReference>
<dbReference type="Proteomes" id="UP000006250">
    <property type="component" value="Unassembled WGS sequence"/>
</dbReference>
<keyword evidence="3" id="KW-0963">Cytoplasm</keyword>
<keyword evidence="5" id="KW-0143">Chaperone</keyword>
<dbReference type="GO" id="GO:0071973">
    <property type="term" value="P:bacterial-type flagellum-dependent cell motility"/>
    <property type="evidence" value="ECO:0007669"/>
    <property type="project" value="TreeGrafter"/>
</dbReference>
<dbReference type="CDD" id="cd16098">
    <property type="entry name" value="FliS"/>
    <property type="match status" value="1"/>
</dbReference>
<dbReference type="STRING" id="596151.DesfrDRAFT_0551"/>
<proteinExistence type="inferred from homology"/>
<keyword evidence="8" id="KW-1185">Reference proteome</keyword>
<feature type="region of interest" description="Disordered" evidence="6">
    <location>
        <begin position="162"/>
        <end position="205"/>
    </location>
</feature>
<reference evidence="7 8" key="1">
    <citation type="submission" date="2010-08" db="EMBL/GenBank/DDBJ databases">
        <title>The draft genome of Desulfovibrio fructosovorans JJ.</title>
        <authorList>
            <consortium name="US DOE Joint Genome Institute (JGI-PGF)"/>
            <person name="Lucas S."/>
            <person name="Copeland A."/>
            <person name="Lapidus A."/>
            <person name="Cheng J.-F."/>
            <person name="Bruce D."/>
            <person name="Goodwin L."/>
            <person name="Pitluck S."/>
            <person name="Land M.L."/>
            <person name="Hauser L."/>
            <person name="Chang Y.-J."/>
            <person name="Jeffries C."/>
            <person name="Wall J.D."/>
            <person name="Stahl D.A."/>
            <person name="Arkin A.P."/>
            <person name="Dehal P."/>
            <person name="Stolyar S.M."/>
            <person name="Hazen T.C."/>
            <person name="Woyke T.J."/>
        </authorList>
    </citation>
    <scope>NUCLEOTIDE SEQUENCE [LARGE SCALE GENOMIC DNA]</scope>
    <source>
        <strain evidence="7 8">JJ</strain>
    </source>
</reference>
<dbReference type="EMBL" id="AECZ01000002">
    <property type="protein sequence ID" value="EFL52921.1"/>
    <property type="molecule type" value="Genomic_DNA"/>
</dbReference>
<evidence type="ECO:0000256" key="6">
    <source>
        <dbReference type="SAM" id="MobiDB-lite"/>
    </source>
</evidence>
<keyword evidence="4" id="KW-1005">Bacterial flagellum biogenesis</keyword>
<sequence length="237" mass="24578">MQAAARSYFQTQVATTTQGDLLIMLFDAALKFLSQAKEKIAEKNYAQKGILISKVLDILSELQGSLNAQKGGDLADRLQKLYFFCSARLLAANLKMDVAKIDEVVTILTGLREAFSEANQHVATKTVPTSATSTASLQPGAMSGQTAKPAAQALYLAQAGPAAAPGQSPKAAPASAATAATRAPVKPVVPSAAPATPPAATDVPVEAPVREFETVDTPTAAPVRRVMAAYAASRVQG</sequence>
<protein>
    <submittedName>
        <fullName evidence="7">Flagellar protein FliS</fullName>
    </submittedName>
</protein>
<dbReference type="PANTHER" id="PTHR34773:SF1">
    <property type="entry name" value="FLAGELLAR SECRETION CHAPERONE FLIS"/>
    <property type="match status" value="1"/>
</dbReference>
<evidence type="ECO:0000256" key="1">
    <source>
        <dbReference type="ARBA" id="ARBA00004514"/>
    </source>
</evidence>
<evidence type="ECO:0000313" key="8">
    <source>
        <dbReference type="Proteomes" id="UP000006250"/>
    </source>
</evidence>
<organism evidence="7 8">
    <name type="scientific">Solidesulfovibrio fructosivorans JJ]</name>
    <dbReference type="NCBI Taxonomy" id="596151"/>
    <lineage>
        <taxon>Bacteria</taxon>
        <taxon>Pseudomonadati</taxon>
        <taxon>Thermodesulfobacteriota</taxon>
        <taxon>Desulfovibrionia</taxon>
        <taxon>Desulfovibrionales</taxon>
        <taxon>Desulfovibrionaceae</taxon>
        <taxon>Solidesulfovibrio</taxon>
    </lineage>
</organism>